<keyword evidence="1" id="KW-0812">Transmembrane</keyword>
<evidence type="ECO:0000313" key="2">
    <source>
        <dbReference type="EMBL" id="QQK78048.1"/>
    </source>
</evidence>
<dbReference type="EMBL" id="CP054705">
    <property type="protein sequence ID" value="QQK78048.1"/>
    <property type="molecule type" value="Genomic_DNA"/>
</dbReference>
<dbReference type="Proteomes" id="UP000595823">
    <property type="component" value="Chromosome"/>
</dbReference>
<accession>A0A7T7CDI9</accession>
<dbReference type="KEGG" id="scia:HUG15_22305"/>
<feature type="transmembrane region" description="Helical" evidence="1">
    <location>
        <begin position="127"/>
        <end position="154"/>
    </location>
</feature>
<feature type="transmembrane region" description="Helical" evidence="1">
    <location>
        <begin position="25"/>
        <end position="43"/>
    </location>
</feature>
<name>A0A7T7CDI9_9BACI</name>
<proteinExistence type="predicted"/>
<dbReference type="Pfam" id="PF20563">
    <property type="entry name" value="DUF6773"/>
    <property type="match status" value="1"/>
</dbReference>
<gene>
    <name evidence="2" type="ORF">HUG15_22305</name>
</gene>
<evidence type="ECO:0000256" key="1">
    <source>
        <dbReference type="SAM" id="Phobius"/>
    </source>
</evidence>
<keyword evidence="1" id="KW-1133">Transmembrane helix</keyword>
<protein>
    <submittedName>
        <fullName evidence="2">Uncharacterized protein</fullName>
    </submittedName>
</protein>
<dbReference type="AlphaFoldDB" id="A0A7T7CDI9"/>
<reference evidence="2 3" key="1">
    <citation type="submission" date="2020-06" db="EMBL/GenBank/DDBJ databases">
        <title>Genomic analysis of Salicibibacter sp. NKC5-3.</title>
        <authorList>
            <person name="Oh Y.J."/>
        </authorList>
    </citation>
    <scope>NUCLEOTIDE SEQUENCE [LARGE SCALE GENOMIC DNA]</scope>
    <source>
        <strain evidence="2 3">NKC5-3</strain>
    </source>
</reference>
<evidence type="ECO:0000313" key="3">
    <source>
        <dbReference type="Proteomes" id="UP000595823"/>
    </source>
</evidence>
<feature type="transmembrane region" description="Helical" evidence="1">
    <location>
        <begin position="49"/>
        <end position="67"/>
    </location>
</feature>
<dbReference type="RefSeq" id="WP_200125977.1">
    <property type="nucleotide sequence ID" value="NZ_CP054705.1"/>
</dbReference>
<organism evidence="2 3">
    <name type="scientific">Salicibibacter cibarius</name>
    <dbReference type="NCBI Taxonomy" id="2743000"/>
    <lineage>
        <taxon>Bacteria</taxon>
        <taxon>Bacillati</taxon>
        <taxon>Bacillota</taxon>
        <taxon>Bacilli</taxon>
        <taxon>Bacillales</taxon>
        <taxon>Bacillaceae</taxon>
        <taxon>Salicibibacter</taxon>
    </lineage>
</organism>
<feature type="transmembrane region" description="Helical" evidence="1">
    <location>
        <begin position="94"/>
        <end position="115"/>
    </location>
</feature>
<dbReference type="InterPro" id="IPR046664">
    <property type="entry name" value="DUF6773"/>
</dbReference>
<sequence>MFFTGNKNKKDERIIQSQNKIYKELYWVVVAICFLSMAIKMSIYGWGEAMILTELAILLACGVYYLIRSSNLGLFSDEVETHDEKSKFSTDTKLVFFIGIAGVVFALFMGINSAMQYAEGTAQSWVYFGLVFFVSIVGYVGFLLFVIGIPYLLAKSNSKRIARKNEEE</sequence>
<keyword evidence="1" id="KW-0472">Membrane</keyword>
<keyword evidence="3" id="KW-1185">Reference proteome</keyword>